<dbReference type="InterPro" id="IPR002104">
    <property type="entry name" value="Integrase_catalytic"/>
</dbReference>
<proteinExistence type="predicted"/>
<reference evidence="3" key="1">
    <citation type="submission" date="2020-10" db="EMBL/GenBank/DDBJ databases">
        <authorList>
            <person name="Gilroy R."/>
        </authorList>
    </citation>
    <scope>NUCLEOTIDE SEQUENCE</scope>
    <source>
        <strain evidence="3">ChiGjej3B3-7149</strain>
    </source>
</reference>
<dbReference type="EMBL" id="DVHH01000101">
    <property type="protein sequence ID" value="HIR54749.1"/>
    <property type="molecule type" value="Genomic_DNA"/>
</dbReference>
<name>A0A9D1DKS6_9FIRM</name>
<dbReference type="SUPFAM" id="SSF56349">
    <property type="entry name" value="DNA breaking-rejoining enzymes"/>
    <property type="match status" value="1"/>
</dbReference>
<dbReference type="PANTHER" id="PTHR30349:SF89">
    <property type="entry name" value="INTEGRASE_RECOMBINASE"/>
    <property type="match status" value="1"/>
</dbReference>
<dbReference type="PANTHER" id="PTHR30349">
    <property type="entry name" value="PHAGE INTEGRASE-RELATED"/>
    <property type="match status" value="1"/>
</dbReference>
<dbReference type="InterPro" id="IPR011010">
    <property type="entry name" value="DNA_brk_join_enz"/>
</dbReference>
<accession>A0A9D1DKS6</accession>
<organism evidence="3 4">
    <name type="scientific">Candidatus Scatomorpha intestinigallinarum</name>
    <dbReference type="NCBI Taxonomy" id="2840923"/>
    <lineage>
        <taxon>Bacteria</taxon>
        <taxon>Bacillati</taxon>
        <taxon>Bacillota</taxon>
        <taxon>Clostridia</taxon>
        <taxon>Eubacteriales</taxon>
        <taxon>Candidatus Scatomorpha</taxon>
    </lineage>
</organism>
<dbReference type="InterPro" id="IPR050090">
    <property type="entry name" value="Tyrosine_recombinase_XerCD"/>
</dbReference>
<feature type="non-terminal residue" evidence="3">
    <location>
        <position position="1"/>
    </location>
</feature>
<dbReference type="Pfam" id="PF00589">
    <property type="entry name" value="Phage_integrase"/>
    <property type="match status" value="1"/>
</dbReference>
<keyword evidence="1" id="KW-0233">DNA recombination</keyword>
<dbReference type="AlphaFoldDB" id="A0A9D1DKS6"/>
<evidence type="ECO:0000259" key="2">
    <source>
        <dbReference type="PROSITE" id="PS51898"/>
    </source>
</evidence>
<dbReference type="PROSITE" id="PS51898">
    <property type="entry name" value="TYR_RECOMBINASE"/>
    <property type="match status" value="1"/>
</dbReference>
<evidence type="ECO:0000313" key="4">
    <source>
        <dbReference type="Proteomes" id="UP000824238"/>
    </source>
</evidence>
<sequence>GIRVSELGYITVEAAKRRRAEISLKGKVRVILLPGKLSRKLLSYAARQKTASGAIFRTGSGRQLGRRQVWAELKALCRHAGVEPAKVFPHNFRHLFARVFYKASRDIAKLADLLGHSSLETTRLYLADSGAEHLRQLERLGLVT</sequence>
<gene>
    <name evidence="3" type="ORF">IAD36_03990</name>
</gene>
<comment type="caution">
    <text evidence="3">The sequence shown here is derived from an EMBL/GenBank/DDBJ whole genome shotgun (WGS) entry which is preliminary data.</text>
</comment>
<feature type="domain" description="Tyr recombinase" evidence="2">
    <location>
        <begin position="1"/>
        <end position="139"/>
    </location>
</feature>
<protein>
    <submittedName>
        <fullName evidence="3">Tyrosine-type recombinase/integrase</fullName>
    </submittedName>
</protein>
<reference evidence="3" key="2">
    <citation type="journal article" date="2021" name="PeerJ">
        <title>Extensive microbial diversity within the chicken gut microbiome revealed by metagenomics and culture.</title>
        <authorList>
            <person name="Gilroy R."/>
            <person name="Ravi A."/>
            <person name="Getino M."/>
            <person name="Pursley I."/>
            <person name="Horton D.L."/>
            <person name="Alikhan N.F."/>
            <person name="Baker D."/>
            <person name="Gharbi K."/>
            <person name="Hall N."/>
            <person name="Watson M."/>
            <person name="Adriaenssens E.M."/>
            <person name="Foster-Nyarko E."/>
            <person name="Jarju S."/>
            <person name="Secka A."/>
            <person name="Antonio M."/>
            <person name="Oren A."/>
            <person name="Chaudhuri R.R."/>
            <person name="La Ragione R."/>
            <person name="Hildebrand F."/>
            <person name="Pallen M.J."/>
        </authorList>
    </citation>
    <scope>NUCLEOTIDE SEQUENCE</scope>
    <source>
        <strain evidence="3">ChiGjej3B3-7149</strain>
    </source>
</reference>
<dbReference type="Proteomes" id="UP000824238">
    <property type="component" value="Unassembled WGS sequence"/>
</dbReference>
<dbReference type="GO" id="GO:0003677">
    <property type="term" value="F:DNA binding"/>
    <property type="evidence" value="ECO:0007669"/>
    <property type="project" value="InterPro"/>
</dbReference>
<dbReference type="InterPro" id="IPR013762">
    <property type="entry name" value="Integrase-like_cat_sf"/>
</dbReference>
<dbReference type="GO" id="GO:0006310">
    <property type="term" value="P:DNA recombination"/>
    <property type="evidence" value="ECO:0007669"/>
    <property type="project" value="UniProtKB-KW"/>
</dbReference>
<dbReference type="GO" id="GO:0015074">
    <property type="term" value="P:DNA integration"/>
    <property type="evidence" value="ECO:0007669"/>
    <property type="project" value="InterPro"/>
</dbReference>
<dbReference type="Gene3D" id="1.10.443.10">
    <property type="entry name" value="Intergrase catalytic core"/>
    <property type="match status" value="1"/>
</dbReference>
<evidence type="ECO:0000256" key="1">
    <source>
        <dbReference type="ARBA" id="ARBA00023172"/>
    </source>
</evidence>
<evidence type="ECO:0000313" key="3">
    <source>
        <dbReference type="EMBL" id="HIR54749.1"/>
    </source>
</evidence>